<proteinExistence type="predicted"/>
<evidence type="ECO:0000313" key="2">
    <source>
        <dbReference type="Proteomes" id="UP000001918"/>
    </source>
</evidence>
<evidence type="ECO:0000313" key="1">
    <source>
        <dbReference type="EMBL" id="ACY96610.1"/>
    </source>
</evidence>
<reference evidence="1 2" key="1">
    <citation type="journal article" date="2011" name="Stand. Genomic Sci.">
        <title>Complete genome sequence of Thermomonospora curvata type strain (B9).</title>
        <authorList>
            <person name="Chertkov O."/>
            <person name="Sikorski J."/>
            <person name="Nolan M."/>
            <person name="Lapidus A."/>
            <person name="Lucas S."/>
            <person name="Del Rio T.G."/>
            <person name="Tice H."/>
            <person name="Cheng J.F."/>
            <person name="Goodwin L."/>
            <person name="Pitluck S."/>
            <person name="Liolios K."/>
            <person name="Ivanova N."/>
            <person name="Mavromatis K."/>
            <person name="Mikhailova N."/>
            <person name="Ovchinnikova G."/>
            <person name="Pati A."/>
            <person name="Chen A."/>
            <person name="Palaniappan K."/>
            <person name="Djao O.D."/>
            <person name="Land M."/>
            <person name="Hauser L."/>
            <person name="Chang Y.J."/>
            <person name="Jeffries C.D."/>
            <person name="Brettin T."/>
            <person name="Han C."/>
            <person name="Detter J.C."/>
            <person name="Rohde M."/>
            <person name="Goker M."/>
            <person name="Woyke T."/>
            <person name="Bristow J."/>
            <person name="Eisen J.A."/>
            <person name="Markowitz V."/>
            <person name="Hugenholtz P."/>
            <person name="Klenk H.P."/>
            <person name="Kyrpides N.C."/>
        </authorList>
    </citation>
    <scope>NUCLEOTIDE SEQUENCE [LARGE SCALE GENOMIC DNA]</scope>
    <source>
        <strain evidence="2">ATCC 19995 / DSM 43183 / JCM 3096 / KCTC 9072 / NBRC 15933 / NCIMB 10081 / Henssen B9</strain>
    </source>
</reference>
<dbReference type="KEGG" id="tcu:Tcur_1024"/>
<organism evidence="1 2">
    <name type="scientific">Thermomonospora curvata (strain ATCC 19995 / DSM 43183 / JCM 3096 / KCTC 9072 / NBRC 15933 / NCIMB 10081 / Henssen B9)</name>
    <dbReference type="NCBI Taxonomy" id="471852"/>
    <lineage>
        <taxon>Bacteria</taxon>
        <taxon>Bacillati</taxon>
        <taxon>Actinomycetota</taxon>
        <taxon>Actinomycetes</taxon>
        <taxon>Streptosporangiales</taxon>
        <taxon>Thermomonosporaceae</taxon>
        <taxon>Thermomonospora</taxon>
    </lineage>
</organism>
<keyword evidence="2" id="KW-1185">Reference proteome</keyword>
<protein>
    <recommendedName>
        <fullName evidence="3">Lipoprotein</fullName>
    </recommendedName>
</protein>
<gene>
    <name evidence="1" type="ordered locus">Tcur_1024</name>
</gene>
<accession>D1A7M1</accession>
<dbReference type="PROSITE" id="PS51257">
    <property type="entry name" value="PROKAR_LIPOPROTEIN"/>
    <property type="match status" value="1"/>
</dbReference>
<dbReference type="Proteomes" id="UP000001918">
    <property type="component" value="Chromosome"/>
</dbReference>
<sequence length="226" mass="24970">MFRIPVKTALTAGVAAVLLTSCQPMKMGSAVIIGDERITTASLDRTVRQWNEQFRADPEANMKRSRTSAPGQQLPLDSVSESEMRLALSHLVRIRISDRVAREQGIDAGNSRVDRLIEQFGGQREAESTTLALGLPVGYTRDLFRDLHIQQELLRRYGDDGVQGSERNVQANRRAVALYTETARRMNIKINPRYGTFRIDQLAVGPVVHRLSKGETGTGRAPGSAG</sequence>
<dbReference type="HOGENOM" id="CLU_1224264_0_0_11"/>
<evidence type="ECO:0008006" key="3">
    <source>
        <dbReference type="Google" id="ProtNLM"/>
    </source>
</evidence>
<dbReference type="EMBL" id="CP001738">
    <property type="protein sequence ID" value="ACY96610.1"/>
    <property type="molecule type" value="Genomic_DNA"/>
</dbReference>
<dbReference type="eggNOG" id="ENOG502ZR7I">
    <property type="taxonomic scope" value="Bacteria"/>
</dbReference>
<dbReference type="STRING" id="471852.Tcur_1024"/>
<name>D1A7M1_THECD</name>
<dbReference type="AlphaFoldDB" id="D1A7M1"/>